<organism evidence="1 2">
    <name type="scientific">Sphingopyxis fribergensis</name>
    <dbReference type="NCBI Taxonomy" id="1515612"/>
    <lineage>
        <taxon>Bacteria</taxon>
        <taxon>Pseudomonadati</taxon>
        <taxon>Pseudomonadota</taxon>
        <taxon>Alphaproteobacteria</taxon>
        <taxon>Sphingomonadales</taxon>
        <taxon>Sphingomonadaceae</taxon>
        <taxon>Sphingopyxis</taxon>
    </lineage>
</organism>
<dbReference type="KEGG" id="sphk:SKP52_01205"/>
<keyword evidence="2" id="KW-1185">Reference proteome</keyword>
<gene>
    <name evidence="1" type="ORF">SKP52_01205</name>
</gene>
<reference evidence="1 2" key="1">
    <citation type="journal article" date="2015" name="Int. J. Syst. Evol. Microbiol.">
        <title>Description of Sphingopyxis fribergensis sp. nov. - a soil bacterium with the ability to degrade styrene and phenylacetic acid.</title>
        <authorList>
            <person name="Oelschlagel M."/>
            <person name="Ruckert C."/>
            <person name="Kalinowski J."/>
            <person name="Schmidt G."/>
            <person name="Schlomann M."/>
            <person name="Tischler D."/>
        </authorList>
    </citation>
    <scope>NUCLEOTIDE SEQUENCE [LARGE SCALE GENOMIC DNA]</scope>
    <source>
        <strain evidence="1 2">Kp5.2</strain>
    </source>
</reference>
<dbReference type="AlphaFoldDB" id="A0A0A7PDE2"/>
<dbReference type="RefSeq" id="WP_039570766.1">
    <property type="nucleotide sequence ID" value="NZ_CP009122.1"/>
</dbReference>
<dbReference type="Proteomes" id="UP000030907">
    <property type="component" value="Chromosome"/>
</dbReference>
<name>A0A0A7PDE2_9SPHN</name>
<accession>A0A0A7PDE2</accession>
<proteinExistence type="predicted"/>
<evidence type="ECO:0000313" key="1">
    <source>
        <dbReference type="EMBL" id="AJA07183.1"/>
    </source>
</evidence>
<dbReference type="EMBL" id="CP009122">
    <property type="protein sequence ID" value="AJA07183.1"/>
    <property type="molecule type" value="Genomic_DNA"/>
</dbReference>
<protein>
    <submittedName>
        <fullName evidence="1">Uncharacterized protein</fullName>
    </submittedName>
</protein>
<sequence>MAEEAIPDRAARRIALALVEQCVRNSRLEDLHAGTTPNSISGDFTDVKVLTPFGEIPWTQVSKISDAEMKALMIEIVNRVYTFLTHLEDLTALNDSARWNRPVHDPRLLGTALRRRAARKGLPTENS</sequence>
<dbReference type="OrthoDB" id="7190444at2"/>
<evidence type="ECO:0000313" key="2">
    <source>
        <dbReference type="Proteomes" id="UP000030907"/>
    </source>
</evidence>
<dbReference type="HOGENOM" id="CLU_161311_0_0_5"/>